<evidence type="ECO:0000256" key="5">
    <source>
        <dbReference type="ARBA" id="ARBA00022967"/>
    </source>
</evidence>
<dbReference type="InterPro" id="IPR017896">
    <property type="entry name" value="4Fe4S_Fe-S-bd"/>
</dbReference>
<dbReference type="InterPro" id="IPR010226">
    <property type="entry name" value="NADH_quinone_OxRdtase_chainI"/>
</dbReference>
<keyword evidence="6 8" id="KW-0408">Iron</keyword>
<keyword evidence="4" id="KW-0677">Repeat</keyword>
<dbReference type="GO" id="GO:0051539">
    <property type="term" value="F:4 iron, 4 sulfur cluster binding"/>
    <property type="evidence" value="ECO:0007669"/>
    <property type="project" value="UniProtKB-KW"/>
</dbReference>
<comment type="catalytic activity">
    <reaction evidence="8">
        <text>a quinone + NADH + 5 H(+)(in) = a quinol + NAD(+) + 4 H(+)(out)</text>
        <dbReference type="Rhea" id="RHEA:57888"/>
        <dbReference type="ChEBI" id="CHEBI:15378"/>
        <dbReference type="ChEBI" id="CHEBI:24646"/>
        <dbReference type="ChEBI" id="CHEBI:57540"/>
        <dbReference type="ChEBI" id="CHEBI:57945"/>
        <dbReference type="ChEBI" id="CHEBI:132124"/>
    </reaction>
</comment>
<keyword evidence="8" id="KW-0830">Ubiquinone</keyword>
<evidence type="ECO:0000256" key="3">
    <source>
        <dbReference type="ARBA" id="ARBA00022723"/>
    </source>
</evidence>
<evidence type="ECO:0000259" key="9">
    <source>
        <dbReference type="PROSITE" id="PS51379"/>
    </source>
</evidence>
<comment type="function">
    <text evidence="8">NDH-1 shuttles electrons from NADH, via FMN and iron-sulfur (Fe-S) centers, to quinones in the respiratory chain. The immediate electron acceptor for the enzyme in this species is believed to be ubiquinone. Couples the redox reaction to proton translocation (for every two electrons transferred, four hydrogen ions are translocated across the cytoplasmic membrane), and thus conserves the redox energy in a proton gradient.</text>
</comment>
<dbReference type="GO" id="GO:0005886">
    <property type="term" value="C:plasma membrane"/>
    <property type="evidence" value="ECO:0007669"/>
    <property type="project" value="UniProtKB-SubCell"/>
</dbReference>
<organism evidence="10 11">
    <name type="scientific">Luteolibacter luteus</name>
    <dbReference type="NCBI Taxonomy" id="2728835"/>
    <lineage>
        <taxon>Bacteria</taxon>
        <taxon>Pseudomonadati</taxon>
        <taxon>Verrucomicrobiota</taxon>
        <taxon>Verrucomicrobiia</taxon>
        <taxon>Verrucomicrobiales</taxon>
        <taxon>Verrucomicrobiaceae</taxon>
        <taxon>Luteolibacter</taxon>
    </lineage>
</organism>
<dbReference type="GO" id="GO:0005506">
    <property type="term" value="F:iron ion binding"/>
    <property type="evidence" value="ECO:0007669"/>
    <property type="project" value="UniProtKB-UniRule"/>
</dbReference>
<keyword evidence="8" id="KW-0472">Membrane</keyword>
<evidence type="ECO:0000313" key="11">
    <source>
        <dbReference type="Proteomes" id="UP000501812"/>
    </source>
</evidence>
<comment type="subunit">
    <text evidence="8">NDH-1 is composed of 14 different subunits. Subunits NuoA, H, J, K, L, M, N constitute the membrane sector of the complex.</text>
</comment>
<feature type="binding site" evidence="8">
    <location>
        <position position="132"/>
    </location>
    <ligand>
        <name>[4Fe-4S] cluster</name>
        <dbReference type="ChEBI" id="CHEBI:49883"/>
        <label>2</label>
    </ligand>
</feature>
<evidence type="ECO:0000256" key="7">
    <source>
        <dbReference type="ARBA" id="ARBA00023014"/>
    </source>
</evidence>
<dbReference type="GO" id="GO:0048038">
    <property type="term" value="F:quinone binding"/>
    <property type="evidence" value="ECO:0007669"/>
    <property type="project" value="UniProtKB-KW"/>
</dbReference>
<dbReference type="RefSeq" id="WP_169457247.1">
    <property type="nucleotide sequence ID" value="NZ_CP051774.1"/>
</dbReference>
<feature type="domain" description="4Fe-4S ferredoxin-type" evidence="9">
    <location>
        <begin position="123"/>
        <end position="152"/>
    </location>
</feature>
<dbReference type="EMBL" id="CP051774">
    <property type="protein sequence ID" value="QJE98760.1"/>
    <property type="molecule type" value="Genomic_DNA"/>
</dbReference>
<keyword evidence="11" id="KW-1185">Reference proteome</keyword>
<evidence type="ECO:0000256" key="4">
    <source>
        <dbReference type="ARBA" id="ARBA00022737"/>
    </source>
</evidence>
<feature type="binding site" evidence="8">
    <location>
        <position position="93"/>
    </location>
    <ligand>
        <name>[4Fe-4S] cluster</name>
        <dbReference type="ChEBI" id="CHEBI:49883"/>
        <label>1</label>
    </ligand>
</feature>
<reference evidence="10 11" key="1">
    <citation type="submission" date="2020-04" db="EMBL/GenBank/DDBJ databases">
        <title>Luteolibacter sp. G-1-1-1 isolated from soil.</title>
        <authorList>
            <person name="Dahal R.H."/>
        </authorList>
    </citation>
    <scope>NUCLEOTIDE SEQUENCE [LARGE SCALE GENOMIC DNA]</scope>
    <source>
        <strain evidence="10 11">G-1-1-1</strain>
    </source>
</reference>
<dbReference type="PROSITE" id="PS51379">
    <property type="entry name" value="4FE4S_FER_2"/>
    <property type="match status" value="2"/>
</dbReference>
<feature type="binding site" evidence="8">
    <location>
        <position position="97"/>
    </location>
    <ligand>
        <name>[4Fe-4S] cluster</name>
        <dbReference type="ChEBI" id="CHEBI:49883"/>
        <label>2</label>
    </ligand>
</feature>
<dbReference type="InterPro" id="IPR017900">
    <property type="entry name" value="4Fe4S_Fe_S_CS"/>
</dbReference>
<keyword evidence="7 8" id="KW-0411">Iron-sulfur</keyword>
<gene>
    <name evidence="8" type="primary">nuoI</name>
    <name evidence="10" type="ORF">HHL09_24260</name>
</gene>
<comment type="subcellular location">
    <subcellularLocation>
        <location evidence="8">Cell membrane</location>
        <topology evidence="8">Peripheral membrane protein</topology>
    </subcellularLocation>
</comment>
<feature type="binding site" evidence="8">
    <location>
        <position position="87"/>
    </location>
    <ligand>
        <name>[4Fe-4S] cluster</name>
        <dbReference type="ChEBI" id="CHEBI:49883"/>
        <label>1</label>
    </ligand>
</feature>
<dbReference type="Pfam" id="PF12838">
    <property type="entry name" value="Fer4_7"/>
    <property type="match status" value="1"/>
</dbReference>
<evidence type="ECO:0000256" key="1">
    <source>
        <dbReference type="ARBA" id="ARBA00010277"/>
    </source>
</evidence>
<evidence type="ECO:0000313" key="10">
    <source>
        <dbReference type="EMBL" id="QJE98760.1"/>
    </source>
</evidence>
<comment type="similarity">
    <text evidence="1 8">Belongs to the complex I 23 kDa subunit family.</text>
</comment>
<name>A0A858RRJ7_9BACT</name>
<dbReference type="Proteomes" id="UP000501812">
    <property type="component" value="Chromosome"/>
</dbReference>
<feature type="binding site" evidence="8">
    <location>
        <position position="142"/>
    </location>
    <ligand>
        <name>[4Fe-4S] cluster</name>
        <dbReference type="ChEBI" id="CHEBI:49883"/>
        <label>1</label>
    </ligand>
</feature>
<feature type="domain" description="4Fe-4S ferredoxin-type" evidence="9">
    <location>
        <begin position="75"/>
        <end position="107"/>
    </location>
</feature>
<accession>A0A858RRJ7</accession>
<keyword evidence="8" id="KW-1003">Cell membrane</keyword>
<sequence length="188" mass="21274">MAVVKVTRPKLSAGEKIYLGAVVKGFFITMKHAIDSLRGKSRGAKDLESSGLGVTMQYPEQKWDEHLPEHYRGAPALVTDEQGRERCVSCQLCEFICPPKAIKITPSEIPSDDPWAKVEKRPLEFDIDMIRCIYCGMCEEVCPEQAIFLRKDYAITGLKRADMVHDKEKLYEIGGVRVGLVNKWNELK</sequence>
<dbReference type="Gene3D" id="3.30.70.3270">
    <property type="match status" value="1"/>
</dbReference>
<keyword evidence="8" id="KW-0520">NAD</keyword>
<keyword evidence="5 8" id="KW-1278">Translocase</keyword>
<evidence type="ECO:0000256" key="8">
    <source>
        <dbReference type="HAMAP-Rule" id="MF_01351"/>
    </source>
</evidence>
<feature type="binding site" evidence="8">
    <location>
        <position position="135"/>
    </location>
    <ligand>
        <name>[4Fe-4S] cluster</name>
        <dbReference type="ChEBI" id="CHEBI:49883"/>
        <label>2</label>
    </ligand>
</feature>
<dbReference type="PANTHER" id="PTHR10849">
    <property type="entry name" value="NADH DEHYDROGENASE UBIQUINONE IRON-SULFUR PROTEIN 8, MITOCHONDRIAL"/>
    <property type="match status" value="1"/>
</dbReference>
<dbReference type="EC" id="7.1.1.-" evidence="8"/>
<dbReference type="HAMAP" id="MF_01351">
    <property type="entry name" value="NDH1_NuoI"/>
    <property type="match status" value="1"/>
</dbReference>
<dbReference type="KEGG" id="luo:HHL09_24260"/>
<comment type="cofactor">
    <cofactor evidence="8">
        <name>[4Fe-4S] cluster</name>
        <dbReference type="ChEBI" id="CHEBI:49883"/>
    </cofactor>
    <text evidence="8">Binds 2 [4Fe-4S] clusters per subunit.</text>
</comment>
<dbReference type="GO" id="GO:0009060">
    <property type="term" value="P:aerobic respiration"/>
    <property type="evidence" value="ECO:0007669"/>
    <property type="project" value="TreeGrafter"/>
</dbReference>
<keyword evidence="2 8" id="KW-0004">4Fe-4S</keyword>
<protein>
    <recommendedName>
        <fullName evidence="8">NADH-quinone oxidoreductase subunit I</fullName>
        <ecNumber evidence="8">7.1.1.-</ecNumber>
    </recommendedName>
    <alternativeName>
        <fullName evidence="8">NADH dehydrogenase I subunit I</fullName>
    </alternativeName>
    <alternativeName>
        <fullName evidence="8">NDH-1 subunit I</fullName>
    </alternativeName>
</protein>
<keyword evidence="8" id="KW-0874">Quinone</keyword>
<dbReference type="SUPFAM" id="SSF54862">
    <property type="entry name" value="4Fe-4S ferredoxins"/>
    <property type="match status" value="1"/>
</dbReference>
<dbReference type="PANTHER" id="PTHR10849:SF20">
    <property type="entry name" value="NADH DEHYDROGENASE [UBIQUINONE] IRON-SULFUR PROTEIN 8, MITOCHONDRIAL"/>
    <property type="match status" value="1"/>
</dbReference>
<evidence type="ECO:0000256" key="2">
    <source>
        <dbReference type="ARBA" id="ARBA00022485"/>
    </source>
</evidence>
<keyword evidence="3 8" id="KW-0479">Metal-binding</keyword>
<dbReference type="AlphaFoldDB" id="A0A858RRJ7"/>
<proteinExistence type="inferred from homology"/>
<dbReference type="PROSITE" id="PS00198">
    <property type="entry name" value="4FE4S_FER_1"/>
    <property type="match status" value="1"/>
</dbReference>
<feature type="binding site" evidence="8">
    <location>
        <position position="90"/>
    </location>
    <ligand>
        <name>[4Fe-4S] cluster</name>
        <dbReference type="ChEBI" id="CHEBI:49883"/>
        <label>1</label>
    </ligand>
</feature>
<feature type="binding site" evidence="8">
    <location>
        <position position="138"/>
    </location>
    <ligand>
        <name>[4Fe-4S] cluster</name>
        <dbReference type="ChEBI" id="CHEBI:49883"/>
        <label>2</label>
    </ligand>
</feature>
<dbReference type="GO" id="GO:0050136">
    <property type="term" value="F:NADH dehydrogenase (quinone) (non-electrogenic) activity"/>
    <property type="evidence" value="ECO:0007669"/>
    <property type="project" value="UniProtKB-UniRule"/>
</dbReference>
<evidence type="ECO:0000256" key="6">
    <source>
        <dbReference type="ARBA" id="ARBA00023004"/>
    </source>
</evidence>